<name>A0A5B7SQD9_9FLAO</name>
<dbReference type="InterPro" id="IPR011066">
    <property type="entry name" value="MscS_channel_C_sf"/>
</dbReference>
<feature type="transmembrane region" description="Helical" evidence="7">
    <location>
        <begin position="25"/>
        <end position="46"/>
    </location>
</feature>
<keyword evidence="4 7" id="KW-0812">Transmembrane</keyword>
<accession>A0A5B7SQD9</accession>
<keyword evidence="11" id="KW-1185">Reference proteome</keyword>
<dbReference type="InterPro" id="IPR049278">
    <property type="entry name" value="MS_channel_C"/>
</dbReference>
<evidence type="ECO:0000256" key="5">
    <source>
        <dbReference type="ARBA" id="ARBA00022989"/>
    </source>
</evidence>
<dbReference type="AlphaFoldDB" id="A0A5B7SQD9"/>
<dbReference type="Gene3D" id="2.30.30.60">
    <property type="match status" value="1"/>
</dbReference>
<dbReference type="SUPFAM" id="SSF50182">
    <property type="entry name" value="Sm-like ribonucleoproteins"/>
    <property type="match status" value="1"/>
</dbReference>
<proteinExistence type="inferred from homology"/>
<dbReference type="KEGG" id="asag:FGM00_12160"/>
<feature type="transmembrane region" description="Helical" evidence="7">
    <location>
        <begin position="92"/>
        <end position="114"/>
    </location>
</feature>
<evidence type="ECO:0000313" key="11">
    <source>
        <dbReference type="Proteomes" id="UP000310017"/>
    </source>
</evidence>
<dbReference type="PANTHER" id="PTHR30347:SF1">
    <property type="entry name" value="MECHANOSENSITIVE CHANNEL MSCK"/>
    <property type="match status" value="1"/>
</dbReference>
<dbReference type="SUPFAM" id="SSF82689">
    <property type="entry name" value="Mechanosensitive channel protein MscS (YggB), C-terminal domain"/>
    <property type="match status" value="1"/>
</dbReference>
<feature type="transmembrane region" description="Helical" evidence="7">
    <location>
        <begin position="66"/>
        <end position="86"/>
    </location>
</feature>
<evidence type="ECO:0000313" key="10">
    <source>
        <dbReference type="EMBL" id="QCX00826.1"/>
    </source>
</evidence>
<dbReference type="Gene3D" id="1.10.287.1260">
    <property type="match status" value="1"/>
</dbReference>
<dbReference type="InterPro" id="IPR011014">
    <property type="entry name" value="MscS_channel_TM-2"/>
</dbReference>
<dbReference type="EMBL" id="CP040710">
    <property type="protein sequence ID" value="QCX00826.1"/>
    <property type="molecule type" value="Genomic_DNA"/>
</dbReference>
<keyword evidence="5 7" id="KW-1133">Transmembrane helix</keyword>
<gene>
    <name evidence="10" type="ORF">FGM00_12160</name>
</gene>
<feature type="domain" description="Mechanosensitive ion channel MscS" evidence="8">
    <location>
        <begin position="113"/>
        <end position="178"/>
    </location>
</feature>
<dbReference type="InterPro" id="IPR023408">
    <property type="entry name" value="MscS_beta-dom_sf"/>
</dbReference>
<dbReference type="PANTHER" id="PTHR30347">
    <property type="entry name" value="POTASSIUM CHANNEL RELATED"/>
    <property type="match status" value="1"/>
</dbReference>
<feature type="domain" description="Mechanosensitive ion channel MscS C-terminal" evidence="9">
    <location>
        <begin position="188"/>
        <end position="269"/>
    </location>
</feature>
<dbReference type="Proteomes" id="UP000310017">
    <property type="component" value="Chromosome"/>
</dbReference>
<comment type="subcellular location">
    <subcellularLocation>
        <location evidence="1">Cell membrane</location>
        <topology evidence="1">Multi-pass membrane protein</topology>
    </subcellularLocation>
</comment>
<dbReference type="SUPFAM" id="SSF82861">
    <property type="entry name" value="Mechanosensitive channel protein MscS (YggB), transmembrane region"/>
    <property type="match status" value="1"/>
</dbReference>
<dbReference type="GO" id="GO:0008381">
    <property type="term" value="F:mechanosensitive monoatomic ion channel activity"/>
    <property type="evidence" value="ECO:0007669"/>
    <property type="project" value="UniProtKB-ARBA"/>
</dbReference>
<evidence type="ECO:0000256" key="2">
    <source>
        <dbReference type="ARBA" id="ARBA00008017"/>
    </source>
</evidence>
<reference evidence="10 11" key="1">
    <citation type="submission" date="2019-05" db="EMBL/GenBank/DDBJ databases">
        <title>Genome sequencing of F202Z8.</title>
        <authorList>
            <person name="Kwon Y.M."/>
        </authorList>
    </citation>
    <scope>NUCLEOTIDE SEQUENCE [LARGE SCALE GENOMIC DNA]</scope>
    <source>
        <strain evidence="10 11">F202Z8</strain>
    </source>
</reference>
<evidence type="ECO:0000256" key="1">
    <source>
        <dbReference type="ARBA" id="ARBA00004651"/>
    </source>
</evidence>
<dbReference type="Pfam" id="PF00924">
    <property type="entry name" value="MS_channel_2nd"/>
    <property type="match status" value="1"/>
</dbReference>
<dbReference type="InterPro" id="IPR006685">
    <property type="entry name" value="MscS_channel_2nd"/>
</dbReference>
<evidence type="ECO:0000256" key="4">
    <source>
        <dbReference type="ARBA" id="ARBA00022692"/>
    </source>
</evidence>
<evidence type="ECO:0000256" key="6">
    <source>
        <dbReference type="ARBA" id="ARBA00023136"/>
    </source>
</evidence>
<dbReference type="InterPro" id="IPR010920">
    <property type="entry name" value="LSM_dom_sf"/>
</dbReference>
<sequence length="285" mass="32316">MENVKNFLSSLKEWLSYDLVDTETIHITVGTFLVLIAILILSTFILRVVHRIVVAKLPEGDKNKFVSIFSFLKYFFYIIIVIMVLHSSGVNLTVLLTASAALFVGLGFALQYLFQDIISGILIILDQSLHVGDIIEVDGKVGRVFEIRLRTTRALTRDDKVIVVPNHMFLTDIIYNYTQNHNTTRELIKVGVAYGSDVEKVTKLLIEAVADQSKVLKNPEPFVTFDDFGDSALLFSLHFYITDSYADPRIKSDIRYKIDAAFRDNGVSIPFPQRDLHIIRNPKTT</sequence>
<evidence type="ECO:0000259" key="9">
    <source>
        <dbReference type="Pfam" id="PF21082"/>
    </source>
</evidence>
<dbReference type="RefSeq" id="WP_138853169.1">
    <property type="nucleotide sequence ID" value="NZ_CP040710.1"/>
</dbReference>
<protein>
    <submittedName>
        <fullName evidence="10">Mechanosensitive ion channel</fullName>
    </submittedName>
</protein>
<comment type="similarity">
    <text evidence="2">Belongs to the MscS (TC 1.A.23) family.</text>
</comment>
<evidence type="ECO:0000259" key="8">
    <source>
        <dbReference type="Pfam" id="PF00924"/>
    </source>
</evidence>
<dbReference type="OrthoDB" id="9809206at2"/>
<evidence type="ECO:0000256" key="7">
    <source>
        <dbReference type="SAM" id="Phobius"/>
    </source>
</evidence>
<dbReference type="GO" id="GO:0005886">
    <property type="term" value="C:plasma membrane"/>
    <property type="evidence" value="ECO:0007669"/>
    <property type="project" value="UniProtKB-SubCell"/>
</dbReference>
<organism evidence="10 11">
    <name type="scientific">Aggregatimonas sangjinii</name>
    <dbReference type="NCBI Taxonomy" id="2583587"/>
    <lineage>
        <taxon>Bacteria</taxon>
        <taxon>Pseudomonadati</taxon>
        <taxon>Bacteroidota</taxon>
        <taxon>Flavobacteriia</taxon>
        <taxon>Flavobacteriales</taxon>
        <taxon>Flavobacteriaceae</taxon>
        <taxon>Aggregatimonas</taxon>
    </lineage>
</organism>
<keyword evidence="3" id="KW-1003">Cell membrane</keyword>
<evidence type="ECO:0000256" key="3">
    <source>
        <dbReference type="ARBA" id="ARBA00022475"/>
    </source>
</evidence>
<dbReference type="InterPro" id="IPR052702">
    <property type="entry name" value="MscS-like_channel"/>
</dbReference>
<keyword evidence="6 7" id="KW-0472">Membrane</keyword>
<dbReference type="Gene3D" id="3.30.70.100">
    <property type="match status" value="1"/>
</dbReference>
<dbReference type="Pfam" id="PF21082">
    <property type="entry name" value="MS_channel_3rd"/>
    <property type="match status" value="1"/>
</dbReference>